<dbReference type="PROSITE" id="PS00573">
    <property type="entry name" value="PYRIDINE_REDOX_2"/>
    <property type="match status" value="1"/>
</dbReference>
<evidence type="ECO:0000256" key="7">
    <source>
        <dbReference type="ARBA" id="ARBA00023284"/>
    </source>
</evidence>
<accession>A0AAW8UAD4</accession>
<keyword evidence="3" id="KW-0285">Flavoprotein</keyword>
<dbReference type="RefSeq" id="WP_311876186.1">
    <property type="nucleotide sequence ID" value="NZ_JARQBZ010000040.1"/>
</dbReference>
<evidence type="ECO:0000256" key="1">
    <source>
        <dbReference type="ARBA" id="ARBA00001974"/>
    </source>
</evidence>
<dbReference type="SUPFAM" id="SSF51905">
    <property type="entry name" value="FAD/NAD(P)-binding domain"/>
    <property type="match status" value="1"/>
</dbReference>
<dbReference type="InterPro" id="IPR023753">
    <property type="entry name" value="FAD/NAD-binding_dom"/>
</dbReference>
<dbReference type="PRINTS" id="PR00368">
    <property type="entry name" value="FADPNR"/>
</dbReference>
<evidence type="ECO:0000256" key="4">
    <source>
        <dbReference type="ARBA" id="ARBA00022827"/>
    </source>
</evidence>
<evidence type="ECO:0000313" key="9">
    <source>
        <dbReference type="EMBL" id="MDT2835159.1"/>
    </source>
</evidence>
<comment type="cofactor">
    <cofactor evidence="1">
        <name>FAD</name>
        <dbReference type="ChEBI" id="CHEBI:57692"/>
    </cofactor>
</comment>
<dbReference type="EMBL" id="JARQBZ010000040">
    <property type="protein sequence ID" value="MDT2835159.1"/>
    <property type="molecule type" value="Genomic_DNA"/>
</dbReference>
<dbReference type="Proteomes" id="UP001268577">
    <property type="component" value="Unassembled WGS sequence"/>
</dbReference>
<evidence type="ECO:0000256" key="5">
    <source>
        <dbReference type="ARBA" id="ARBA00023002"/>
    </source>
</evidence>
<evidence type="ECO:0000259" key="8">
    <source>
        <dbReference type="Pfam" id="PF07992"/>
    </source>
</evidence>
<dbReference type="AlphaFoldDB" id="A0AAW8UAD4"/>
<dbReference type="InterPro" id="IPR008255">
    <property type="entry name" value="Pyr_nucl-diS_OxRdtase_2_AS"/>
</dbReference>
<keyword evidence="4" id="KW-0274">FAD</keyword>
<evidence type="ECO:0000256" key="2">
    <source>
        <dbReference type="ARBA" id="ARBA00011738"/>
    </source>
</evidence>
<dbReference type="Gene3D" id="3.50.50.60">
    <property type="entry name" value="FAD/NAD(P)-binding domain"/>
    <property type="match status" value="2"/>
</dbReference>
<dbReference type="GO" id="GO:0016668">
    <property type="term" value="F:oxidoreductase activity, acting on a sulfur group of donors, NAD(P) as acceptor"/>
    <property type="evidence" value="ECO:0007669"/>
    <property type="project" value="UniProtKB-ARBA"/>
</dbReference>
<feature type="domain" description="FAD/NAD(P)-binding" evidence="8">
    <location>
        <begin position="5"/>
        <end position="305"/>
    </location>
</feature>
<comment type="subunit">
    <text evidence="2">Homodimer.</text>
</comment>
<organism evidence="9 10">
    <name type="scientific">Vagococcus carniphilus</name>
    <dbReference type="NCBI Taxonomy" id="218144"/>
    <lineage>
        <taxon>Bacteria</taxon>
        <taxon>Bacillati</taxon>
        <taxon>Bacillota</taxon>
        <taxon>Bacilli</taxon>
        <taxon>Lactobacillales</taxon>
        <taxon>Enterococcaceae</taxon>
        <taxon>Vagococcus</taxon>
    </lineage>
</organism>
<evidence type="ECO:0000313" key="10">
    <source>
        <dbReference type="Proteomes" id="UP001268577"/>
    </source>
</evidence>
<evidence type="ECO:0000256" key="6">
    <source>
        <dbReference type="ARBA" id="ARBA00023157"/>
    </source>
</evidence>
<reference evidence="9" key="1">
    <citation type="submission" date="2023-03" db="EMBL/GenBank/DDBJ databases">
        <authorList>
            <person name="Shen W."/>
            <person name="Cai J."/>
        </authorList>
    </citation>
    <scope>NUCLEOTIDE SEQUENCE</scope>
    <source>
        <strain evidence="9">P96-3</strain>
    </source>
</reference>
<protein>
    <submittedName>
        <fullName evidence="9">FAD-dependent oxidoreductase</fullName>
    </submittedName>
</protein>
<dbReference type="Pfam" id="PF07992">
    <property type="entry name" value="Pyr_redox_2"/>
    <property type="match status" value="1"/>
</dbReference>
<dbReference type="PANTHER" id="PTHR48105">
    <property type="entry name" value="THIOREDOXIN REDUCTASE 1-RELATED-RELATED"/>
    <property type="match status" value="1"/>
</dbReference>
<keyword evidence="6" id="KW-1015">Disulfide bond</keyword>
<sequence length="321" mass="34561">MSEIYDVVIIGGGPSGLTAALYNARARLKTVVLEKTKIGGQIALTHEIANFPGAIEGKDDKDPSGPALVKRMADQATKYGAEIHLSKDVKSIELEGKIKRVICSDGTVYDSHAVICANGAQPRPIGCEGEKDLQGKGVSYCATCDGAFFEDLEVYVVGGGNSAVEEAEFITSFARKVTILQNLPHLTADEIAIEQAKKNPKIDYIFNTVIDEIRGDGLVESMVIRNTETGETTEILADEDDGTFGIFVFIGYIPNTELYKDVLELDDWGYIKTKEDMSTSLPGVFASGDIRPKTLRQVITAAGDGATAAHSAQKYVELTKS</sequence>
<dbReference type="InterPro" id="IPR036188">
    <property type="entry name" value="FAD/NAD-bd_sf"/>
</dbReference>
<dbReference type="PRINTS" id="PR00469">
    <property type="entry name" value="PNDRDTASEII"/>
</dbReference>
<keyword evidence="7" id="KW-0676">Redox-active center</keyword>
<gene>
    <name evidence="9" type="ORF">P7H70_14065</name>
</gene>
<name>A0AAW8UAD4_9ENTE</name>
<keyword evidence="5" id="KW-0560">Oxidoreductase</keyword>
<dbReference type="InterPro" id="IPR050097">
    <property type="entry name" value="Ferredoxin-NADP_redctase_2"/>
</dbReference>
<evidence type="ECO:0000256" key="3">
    <source>
        <dbReference type="ARBA" id="ARBA00022630"/>
    </source>
</evidence>
<proteinExistence type="predicted"/>
<comment type="caution">
    <text evidence="9">The sequence shown here is derived from an EMBL/GenBank/DDBJ whole genome shotgun (WGS) entry which is preliminary data.</text>
</comment>